<gene>
    <name evidence="1" type="ORF">NPIL_384561</name>
</gene>
<accession>A0A8X6QLF8</accession>
<protein>
    <submittedName>
        <fullName evidence="1">Uncharacterized protein</fullName>
    </submittedName>
</protein>
<name>A0A8X6QLF8_NEPPI</name>
<dbReference type="AlphaFoldDB" id="A0A8X6QLF8"/>
<organism evidence="1 2">
    <name type="scientific">Nephila pilipes</name>
    <name type="common">Giant wood spider</name>
    <name type="synonym">Nephila maculata</name>
    <dbReference type="NCBI Taxonomy" id="299642"/>
    <lineage>
        <taxon>Eukaryota</taxon>
        <taxon>Metazoa</taxon>
        <taxon>Ecdysozoa</taxon>
        <taxon>Arthropoda</taxon>
        <taxon>Chelicerata</taxon>
        <taxon>Arachnida</taxon>
        <taxon>Araneae</taxon>
        <taxon>Araneomorphae</taxon>
        <taxon>Entelegynae</taxon>
        <taxon>Araneoidea</taxon>
        <taxon>Nephilidae</taxon>
        <taxon>Nephila</taxon>
    </lineage>
</organism>
<keyword evidence="2" id="KW-1185">Reference proteome</keyword>
<proteinExistence type="predicted"/>
<comment type="caution">
    <text evidence="1">The sequence shown here is derived from an EMBL/GenBank/DDBJ whole genome shotgun (WGS) entry which is preliminary data.</text>
</comment>
<evidence type="ECO:0000313" key="2">
    <source>
        <dbReference type="Proteomes" id="UP000887013"/>
    </source>
</evidence>
<dbReference type="Proteomes" id="UP000887013">
    <property type="component" value="Unassembled WGS sequence"/>
</dbReference>
<evidence type="ECO:0000313" key="1">
    <source>
        <dbReference type="EMBL" id="GFU28352.1"/>
    </source>
</evidence>
<sequence>MKRKISVHLFKREAQKRKSFSPLRTQNEGKRANLEQQMLLLHLAFGEKKESMKTTLISATTTAGLTTDKSDFGFEQILQLISVSTFLKSFYKQVFPIELSHP</sequence>
<dbReference type="EMBL" id="BMAW01033030">
    <property type="protein sequence ID" value="GFU28352.1"/>
    <property type="molecule type" value="Genomic_DNA"/>
</dbReference>
<reference evidence="1" key="1">
    <citation type="submission" date="2020-08" db="EMBL/GenBank/DDBJ databases">
        <title>Multicomponent nature underlies the extraordinary mechanical properties of spider dragline silk.</title>
        <authorList>
            <person name="Kono N."/>
            <person name="Nakamura H."/>
            <person name="Mori M."/>
            <person name="Yoshida Y."/>
            <person name="Ohtoshi R."/>
            <person name="Malay A.D."/>
            <person name="Moran D.A.P."/>
            <person name="Tomita M."/>
            <person name="Numata K."/>
            <person name="Arakawa K."/>
        </authorList>
    </citation>
    <scope>NUCLEOTIDE SEQUENCE</scope>
</reference>